<dbReference type="Pfam" id="PF00501">
    <property type="entry name" value="AMP-binding"/>
    <property type="match status" value="1"/>
</dbReference>
<dbReference type="SUPFAM" id="SSF56801">
    <property type="entry name" value="Acetyl-CoA synthetase-like"/>
    <property type="match status" value="1"/>
</dbReference>
<evidence type="ECO:0000259" key="1">
    <source>
        <dbReference type="Pfam" id="PF00501"/>
    </source>
</evidence>
<feature type="domain" description="AMP-dependent synthetase/ligase" evidence="1">
    <location>
        <begin position="2"/>
        <end position="202"/>
    </location>
</feature>
<evidence type="ECO:0000313" key="3">
    <source>
        <dbReference type="Proteomes" id="UP001595997"/>
    </source>
</evidence>
<keyword evidence="3" id="KW-1185">Reference proteome</keyword>
<gene>
    <name evidence="2" type="ORF">ACFPA8_27560</name>
</gene>
<proteinExistence type="predicted"/>
<protein>
    <submittedName>
        <fullName evidence="2">AMP-binding protein</fullName>
    </submittedName>
</protein>
<dbReference type="Gene3D" id="2.30.38.10">
    <property type="entry name" value="Luciferase, Domain 3"/>
    <property type="match status" value="1"/>
</dbReference>
<evidence type="ECO:0000313" key="2">
    <source>
        <dbReference type="EMBL" id="MFC4497891.1"/>
    </source>
</evidence>
<name>A0ABV9AJW5_9ACTN</name>
<dbReference type="InterPro" id="IPR045851">
    <property type="entry name" value="AMP-bd_C_sf"/>
</dbReference>
<organism evidence="2 3">
    <name type="scientific">Streptomyces ovatisporus</name>
    <dbReference type="NCBI Taxonomy" id="1128682"/>
    <lineage>
        <taxon>Bacteria</taxon>
        <taxon>Bacillati</taxon>
        <taxon>Actinomycetota</taxon>
        <taxon>Actinomycetes</taxon>
        <taxon>Kitasatosporales</taxon>
        <taxon>Streptomycetaceae</taxon>
        <taxon>Streptomyces</taxon>
    </lineage>
</organism>
<reference evidence="3" key="1">
    <citation type="journal article" date="2019" name="Int. J. Syst. Evol. Microbiol.">
        <title>The Global Catalogue of Microorganisms (GCM) 10K type strain sequencing project: providing services to taxonomists for standard genome sequencing and annotation.</title>
        <authorList>
            <consortium name="The Broad Institute Genomics Platform"/>
            <consortium name="The Broad Institute Genome Sequencing Center for Infectious Disease"/>
            <person name="Wu L."/>
            <person name="Ma J."/>
        </authorList>
    </citation>
    <scope>NUCLEOTIDE SEQUENCE [LARGE SCALE GENOMIC DNA]</scope>
    <source>
        <strain evidence="3">CGMCC 4.7357</strain>
    </source>
</reference>
<sequence>TLTHRNVVRLLSTAREDFGFGSSDVWSLFHSFAFDVSVFEMWGALLHGGTLVVVPREVTRSPEDFLDLLVGHGVTVLSQTPSAFRSLVAAAGEGDERVGRLSLRHVVFAGEKLEFAELVPWVERLGLDAPVLVNMYGITETTVHTTFYEVVAGDLVGSGGNPIGRPLADVSLHLLDGWGNPVPVGVPGEIHVGGPGVARGYLGRAGLTAERFVPDPFGAAGSRLYRSGDLARRRLDGSLDFLGRIDQQVKIRGYRIELGEIE</sequence>
<feature type="non-terminal residue" evidence="2">
    <location>
        <position position="262"/>
    </location>
</feature>
<feature type="non-terminal residue" evidence="2">
    <location>
        <position position="1"/>
    </location>
</feature>
<dbReference type="EMBL" id="JBHSFH010000027">
    <property type="protein sequence ID" value="MFC4497891.1"/>
    <property type="molecule type" value="Genomic_DNA"/>
</dbReference>
<dbReference type="RefSeq" id="WP_386452926.1">
    <property type="nucleotide sequence ID" value="NZ_JBHSFH010000027.1"/>
</dbReference>
<dbReference type="PANTHER" id="PTHR45527:SF14">
    <property type="entry name" value="PLIPASTATIN SYNTHASE SUBUNIT B"/>
    <property type="match status" value="1"/>
</dbReference>
<comment type="caution">
    <text evidence="2">The sequence shown here is derived from an EMBL/GenBank/DDBJ whole genome shotgun (WGS) entry which is preliminary data.</text>
</comment>
<dbReference type="Proteomes" id="UP001595997">
    <property type="component" value="Unassembled WGS sequence"/>
</dbReference>
<dbReference type="PANTHER" id="PTHR45527">
    <property type="entry name" value="NONRIBOSOMAL PEPTIDE SYNTHETASE"/>
    <property type="match status" value="1"/>
</dbReference>
<dbReference type="Gene3D" id="3.40.50.980">
    <property type="match status" value="1"/>
</dbReference>
<dbReference type="Gene3D" id="3.30.300.30">
    <property type="match status" value="1"/>
</dbReference>
<dbReference type="InterPro" id="IPR000873">
    <property type="entry name" value="AMP-dep_synth/lig_dom"/>
</dbReference>
<accession>A0ABV9AJW5</accession>